<dbReference type="InterPro" id="IPR001005">
    <property type="entry name" value="SANT/Myb"/>
</dbReference>
<dbReference type="GO" id="GO:0005975">
    <property type="term" value="P:carbohydrate metabolic process"/>
    <property type="evidence" value="ECO:0007669"/>
    <property type="project" value="InterPro"/>
</dbReference>
<keyword evidence="16" id="KW-1185">Reference proteome</keyword>
<dbReference type="GO" id="GO:0003677">
    <property type="term" value="F:DNA binding"/>
    <property type="evidence" value="ECO:0007669"/>
    <property type="project" value="UniProtKB-KW"/>
</dbReference>
<dbReference type="Gene3D" id="1.10.10.60">
    <property type="entry name" value="Homeodomain-like"/>
    <property type="match status" value="3"/>
</dbReference>
<dbReference type="PROSITE" id="PS50090">
    <property type="entry name" value="MYB_LIKE"/>
    <property type="match status" value="3"/>
</dbReference>
<dbReference type="InterPro" id="IPR000490">
    <property type="entry name" value="Glyco_hydro_17"/>
</dbReference>
<evidence type="ECO:0000256" key="8">
    <source>
        <dbReference type="ARBA" id="ARBA00023242"/>
    </source>
</evidence>
<keyword evidence="5" id="KW-0805">Transcription regulation</keyword>
<evidence type="ECO:0000256" key="2">
    <source>
        <dbReference type="ARBA" id="ARBA00008773"/>
    </source>
</evidence>
<evidence type="ECO:0000256" key="7">
    <source>
        <dbReference type="ARBA" id="ARBA00023163"/>
    </source>
</evidence>
<dbReference type="GO" id="GO:0005634">
    <property type="term" value="C:nucleus"/>
    <property type="evidence" value="ECO:0007669"/>
    <property type="project" value="UniProtKB-SubCell"/>
</dbReference>
<dbReference type="FunFam" id="1.10.10.60:FF:000010">
    <property type="entry name" value="Transcriptional activator Myb isoform A"/>
    <property type="match status" value="1"/>
</dbReference>
<dbReference type="Pfam" id="PF00249">
    <property type="entry name" value="Myb_DNA-binding"/>
    <property type="match status" value="3"/>
</dbReference>
<evidence type="ECO:0000256" key="5">
    <source>
        <dbReference type="ARBA" id="ARBA00023015"/>
    </source>
</evidence>
<proteinExistence type="inferred from homology"/>
<organism evidence="15 16">
    <name type="scientific">Mikania micrantha</name>
    <name type="common">bitter vine</name>
    <dbReference type="NCBI Taxonomy" id="192012"/>
    <lineage>
        <taxon>Eukaryota</taxon>
        <taxon>Viridiplantae</taxon>
        <taxon>Streptophyta</taxon>
        <taxon>Embryophyta</taxon>
        <taxon>Tracheophyta</taxon>
        <taxon>Spermatophyta</taxon>
        <taxon>Magnoliopsida</taxon>
        <taxon>eudicotyledons</taxon>
        <taxon>Gunneridae</taxon>
        <taxon>Pentapetalae</taxon>
        <taxon>asterids</taxon>
        <taxon>campanulids</taxon>
        <taxon>Asterales</taxon>
        <taxon>Asteraceae</taxon>
        <taxon>Asteroideae</taxon>
        <taxon>Heliantheae alliance</taxon>
        <taxon>Eupatorieae</taxon>
        <taxon>Mikania</taxon>
    </lineage>
</organism>
<evidence type="ECO:0000256" key="12">
    <source>
        <dbReference type="SAM" id="MobiDB-lite"/>
    </source>
</evidence>
<feature type="compositionally biased region" description="Low complexity" evidence="12">
    <location>
        <begin position="309"/>
        <end position="318"/>
    </location>
</feature>
<keyword evidence="3" id="KW-0677">Repeat</keyword>
<dbReference type="InterPro" id="IPR044965">
    <property type="entry name" value="Glyco_hydro_17_plant"/>
</dbReference>
<dbReference type="GO" id="GO:0004553">
    <property type="term" value="F:hydrolase activity, hydrolyzing O-glycosyl compounds"/>
    <property type="evidence" value="ECO:0007669"/>
    <property type="project" value="InterPro"/>
</dbReference>
<evidence type="ECO:0000313" key="15">
    <source>
        <dbReference type="EMBL" id="KAD5316794.1"/>
    </source>
</evidence>
<dbReference type="SUPFAM" id="SSF51445">
    <property type="entry name" value="(Trans)glycosidases"/>
    <property type="match status" value="1"/>
</dbReference>
<dbReference type="SUPFAM" id="SSF46689">
    <property type="entry name" value="Homeodomain-like"/>
    <property type="match status" value="2"/>
</dbReference>
<evidence type="ECO:0008006" key="17">
    <source>
        <dbReference type="Google" id="ProtNLM"/>
    </source>
</evidence>
<comment type="similarity">
    <text evidence="2 10">Belongs to the glycosyl hydrolase 17 family.</text>
</comment>
<keyword evidence="7" id="KW-0804">Transcription</keyword>
<dbReference type="PROSITE" id="PS51294">
    <property type="entry name" value="HTH_MYB"/>
    <property type="match status" value="3"/>
</dbReference>
<feature type="domain" description="Myb-like" evidence="13">
    <location>
        <begin position="334"/>
        <end position="385"/>
    </location>
</feature>
<keyword evidence="8" id="KW-0539">Nucleus</keyword>
<evidence type="ECO:0000256" key="10">
    <source>
        <dbReference type="RuleBase" id="RU004335"/>
    </source>
</evidence>
<dbReference type="EMBL" id="SZYD01000009">
    <property type="protein sequence ID" value="KAD5316794.1"/>
    <property type="molecule type" value="Genomic_DNA"/>
</dbReference>
<evidence type="ECO:0000256" key="4">
    <source>
        <dbReference type="ARBA" id="ARBA00022801"/>
    </source>
</evidence>
<dbReference type="FunFam" id="3.20.20.80:FF:000010">
    <property type="entry name" value="glucan endo-1,3-beta-glucosidase, basic"/>
    <property type="match status" value="1"/>
</dbReference>
<evidence type="ECO:0000256" key="3">
    <source>
        <dbReference type="ARBA" id="ARBA00022737"/>
    </source>
</evidence>
<reference evidence="15 16" key="1">
    <citation type="submission" date="2019-05" db="EMBL/GenBank/DDBJ databases">
        <title>Mikania micrantha, genome provides insights into the molecular mechanism of rapid growth.</title>
        <authorList>
            <person name="Liu B."/>
        </authorList>
    </citation>
    <scope>NUCLEOTIDE SEQUENCE [LARGE SCALE GENOMIC DNA]</scope>
    <source>
        <strain evidence="15">NLD-2019</strain>
        <tissue evidence="15">Leaf</tissue>
    </source>
</reference>
<evidence type="ECO:0000259" key="13">
    <source>
        <dbReference type="PROSITE" id="PS50090"/>
    </source>
</evidence>
<accession>A0A5N6NQF5</accession>
<protein>
    <recommendedName>
        <fullName evidence="17">Glucan endo-1,3-beta-D-glucosidase</fullName>
    </recommendedName>
</protein>
<dbReference type="InterPro" id="IPR017930">
    <property type="entry name" value="Myb_dom"/>
</dbReference>
<dbReference type="CDD" id="cd00167">
    <property type="entry name" value="SANT"/>
    <property type="match status" value="3"/>
</dbReference>
<name>A0A5N6NQF5_9ASTR</name>
<dbReference type="InterPro" id="IPR017853">
    <property type="entry name" value="GH"/>
</dbReference>
<feature type="region of interest" description="Disordered" evidence="12">
    <location>
        <begin position="309"/>
        <end position="344"/>
    </location>
</feature>
<dbReference type="FunFam" id="1.10.10.60:FF:000016">
    <property type="entry name" value="Transcriptional activator Myb isoform A"/>
    <property type="match status" value="1"/>
</dbReference>
<feature type="domain" description="HTH myb-type" evidence="14">
    <location>
        <begin position="445"/>
        <end position="492"/>
    </location>
</feature>
<feature type="domain" description="HTH myb-type" evidence="14">
    <location>
        <begin position="386"/>
        <end position="441"/>
    </location>
</feature>
<keyword evidence="4 11" id="KW-0378">Hydrolase</keyword>
<comment type="subcellular location">
    <subcellularLocation>
        <location evidence="1">Nucleus</location>
    </subcellularLocation>
</comment>
<dbReference type="OrthoDB" id="941679at2759"/>
<dbReference type="SMART" id="SM00717">
    <property type="entry name" value="SANT"/>
    <property type="match status" value="3"/>
</dbReference>
<keyword evidence="6" id="KW-0238">DNA-binding</keyword>
<dbReference type="PROSITE" id="PS00587">
    <property type="entry name" value="GLYCOSYL_HYDROL_F17"/>
    <property type="match status" value="1"/>
</dbReference>
<comment type="caution">
    <text evidence="15">The sequence shown here is derived from an EMBL/GenBank/DDBJ whole genome shotgun (WGS) entry which is preliminary data.</text>
</comment>
<gene>
    <name evidence="15" type="ORF">E3N88_16740</name>
</gene>
<dbReference type="InterPro" id="IPR009057">
    <property type="entry name" value="Homeodomain-like_sf"/>
</dbReference>
<evidence type="ECO:0000313" key="16">
    <source>
        <dbReference type="Proteomes" id="UP000326396"/>
    </source>
</evidence>
<evidence type="ECO:0000256" key="9">
    <source>
        <dbReference type="ARBA" id="ARBA00023295"/>
    </source>
</evidence>
<feature type="domain" description="Myb-like" evidence="13">
    <location>
        <begin position="438"/>
        <end position="488"/>
    </location>
</feature>
<feature type="domain" description="Myb-like" evidence="13">
    <location>
        <begin position="386"/>
        <end position="437"/>
    </location>
</feature>
<dbReference type="AlphaFoldDB" id="A0A5N6NQF5"/>
<evidence type="ECO:0000256" key="6">
    <source>
        <dbReference type="ARBA" id="ARBA00023125"/>
    </source>
</evidence>
<evidence type="ECO:0000256" key="1">
    <source>
        <dbReference type="ARBA" id="ARBA00004123"/>
    </source>
</evidence>
<dbReference type="PANTHER" id="PTHR32227">
    <property type="entry name" value="GLUCAN ENDO-1,3-BETA-GLUCOSIDASE BG1-RELATED-RELATED"/>
    <property type="match status" value="1"/>
</dbReference>
<keyword evidence="9 11" id="KW-0326">Glycosidase</keyword>
<feature type="domain" description="HTH myb-type" evidence="14">
    <location>
        <begin position="342"/>
        <end position="385"/>
    </location>
</feature>
<dbReference type="Gene3D" id="3.20.20.80">
    <property type="entry name" value="Glycosidases"/>
    <property type="match status" value="1"/>
</dbReference>
<dbReference type="Proteomes" id="UP000326396">
    <property type="component" value="Linkage Group LG17"/>
</dbReference>
<dbReference type="Pfam" id="PF00332">
    <property type="entry name" value="Glyco_hydro_17"/>
    <property type="match status" value="1"/>
</dbReference>
<sequence>MRLYDPNQAALQALSGSDIEVMVGIPNSDLAYVAASRDNSFDWVWRNIMSYPGVKFRYIAVGNEVKPSDGTLAPLVHPALTNINEVVAFYGLKDQVKVSTSIDMTLIGVSYPPSQGAFGDNVRAYINPIIGFLVAVNAPLLVNVYPYFSYAGNPTDISLAYATFTSTGTVVQDGGNGYQNLFDAMVDAVYSALERAGGPSVEIVVSETGWPSAGAFGATFDNARTYYTNMVAHAPWGTPKRPGRAIETYLFAMFDENNKEPQLEKNFGIFYPNQQPKYNLNFNSVISEKNSSQFRDGTDVMAKEVGFSSCSSVSDSSDTNTPKSNCSGRRGGQTKRSSQAGWTDEEDTILTEQVKKYNAKCWKKIAESIPGRSDVQCLHRWQKVINPNLVKAPWTKEEDDCIRELVETHGCMKWSLIAKHLPGRIGKQCRERWHNHLDPTIKNDAWTDDEESTLAYYHQMYGNRWAEIARYLPGRTDNAIKNHWNGTKKSLDLNLPPAFSTRSTSPDLSFTKKRRRETLLLEQNTCSTNLSLGNTEFSITNDEHVGFTRHAKVQKVEPSTSQDFNHGNSSDNSFLSLSMSGFTENSSQMTEKHLVSETPTYGSTCYQPPKLKDLVSFLENGGSGSPSTSNSCEQSNGQVSCSTSLDLTLCISTNYSSPESILRNSRLRYKNTPLIKRKSTSRHIVDYVETCEVEDEHYGSDSWQNRSQPSLGKYLDYMLDDEWDPSTFRCCTPCSVTSSSKAKTMLTP</sequence>
<evidence type="ECO:0000259" key="14">
    <source>
        <dbReference type="PROSITE" id="PS51294"/>
    </source>
</evidence>
<evidence type="ECO:0000256" key="11">
    <source>
        <dbReference type="RuleBase" id="RU004336"/>
    </source>
</evidence>